<comment type="function">
    <text evidence="3">Required for maturation of 30S ribosomal subunits.</text>
</comment>
<name>A0A0A0BCW6_9GAMM</name>
<dbReference type="EMBL" id="JRQD01000004">
    <property type="protein sequence ID" value="KGM06418.1"/>
    <property type="molecule type" value="Genomic_DNA"/>
</dbReference>
<evidence type="ECO:0000313" key="7">
    <source>
        <dbReference type="Proteomes" id="UP000029999"/>
    </source>
</evidence>
<evidence type="ECO:0000313" key="6">
    <source>
        <dbReference type="EMBL" id="KGM06418.1"/>
    </source>
</evidence>
<feature type="domain" description="Ribosome maturation factor RimP N-terminal" evidence="4">
    <location>
        <begin position="10"/>
        <end position="82"/>
    </location>
</feature>
<dbReference type="GO" id="GO:0006412">
    <property type="term" value="P:translation"/>
    <property type="evidence" value="ECO:0007669"/>
    <property type="project" value="TreeGrafter"/>
</dbReference>
<dbReference type="SUPFAM" id="SSF74942">
    <property type="entry name" value="YhbC-like, C-terminal domain"/>
    <property type="match status" value="1"/>
</dbReference>
<evidence type="ECO:0000259" key="4">
    <source>
        <dbReference type="Pfam" id="PF02576"/>
    </source>
</evidence>
<dbReference type="CDD" id="cd01734">
    <property type="entry name" value="YlxS_C"/>
    <property type="match status" value="1"/>
</dbReference>
<dbReference type="Gene3D" id="3.30.300.70">
    <property type="entry name" value="RimP-like superfamily, N-terminal"/>
    <property type="match status" value="1"/>
</dbReference>
<dbReference type="InterPro" id="IPR036847">
    <property type="entry name" value="RimP_C_sf"/>
</dbReference>
<sequence>MAITDQVEQLIEAPIESLGYELVGVEYIQGGPDAILRIYIDAEQGIGIEDCEKVSHQISGVLDVEEPIRSAYMLEVSSPGFDRPLFKARDFERFAGAEVKISMKLPVQGRRNFTGVLQGFSDGEVLIEVDGEIYALPLAKLAKARLVA</sequence>
<dbReference type="GO" id="GO:0000028">
    <property type="term" value="P:ribosomal small subunit assembly"/>
    <property type="evidence" value="ECO:0007669"/>
    <property type="project" value="TreeGrafter"/>
</dbReference>
<dbReference type="FunFam" id="3.30.300.70:FF:000001">
    <property type="entry name" value="Ribosome maturation factor RimP"/>
    <property type="match status" value="1"/>
</dbReference>
<comment type="subcellular location">
    <subcellularLocation>
        <location evidence="3">Cytoplasm</location>
    </subcellularLocation>
</comment>
<comment type="similarity">
    <text evidence="3">Belongs to the RimP family.</text>
</comment>
<gene>
    <name evidence="3" type="primary">rimP</name>
    <name evidence="6" type="ORF">LP43_1638</name>
</gene>
<dbReference type="Proteomes" id="UP000029999">
    <property type="component" value="Unassembled WGS sequence"/>
</dbReference>
<dbReference type="HAMAP" id="MF_01077">
    <property type="entry name" value="RimP"/>
    <property type="match status" value="1"/>
</dbReference>
<protein>
    <recommendedName>
        <fullName evidence="3">Ribosome maturation factor RimP</fullName>
    </recommendedName>
</protein>
<accession>A0A0A0BCW6</accession>
<keyword evidence="2 3" id="KW-0690">Ribosome biogenesis</keyword>
<dbReference type="InterPro" id="IPR003728">
    <property type="entry name" value="Ribosome_maturation_RimP"/>
</dbReference>
<evidence type="ECO:0000256" key="3">
    <source>
        <dbReference type="HAMAP-Rule" id="MF_01077"/>
    </source>
</evidence>
<dbReference type="SUPFAM" id="SSF75420">
    <property type="entry name" value="YhbC-like, N-terminal domain"/>
    <property type="match status" value="1"/>
</dbReference>
<comment type="caution">
    <text evidence="6">The sequence shown here is derived from an EMBL/GenBank/DDBJ whole genome shotgun (WGS) entry which is preliminary data.</text>
</comment>
<dbReference type="Gene3D" id="2.30.30.180">
    <property type="entry name" value="Ribosome maturation factor RimP, C-terminal domain"/>
    <property type="match status" value="1"/>
</dbReference>
<dbReference type="PANTHER" id="PTHR33867:SF1">
    <property type="entry name" value="RIBOSOME MATURATION FACTOR RIMP"/>
    <property type="match status" value="1"/>
</dbReference>
<feature type="domain" description="Ribosome maturation factor RimP C-terminal" evidence="5">
    <location>
        <begin position="85"/>
        <end position="147"/>
    </location>
</feature>
<dbReference type="AlphaFoldDB" id="A0A0A0BCW6"/>
<dbReference type="Pfam" id="PF02576">
    <property type="entry name" value="RimP_N"/>
    <property type="match status" value="1"/>
</dbReference>
<dbReference type="PANTHER" id="PTHR33867">
    <property type="entry name" value="RIBOSOME MATURATION FACTOR RIMP"/>
    <property type="match status" value="1"/>
</dbReference>
<dbReference type="GO" id="GO:0005829">
    <property type="term" value="C:cytosol"/>
    <property type="evidence" value="ECO:0007669"/>
    <property type="project" value="TreeGrafter"/>
</dbReference>
<reference evidence="6 7" key="1">
    <citation type="submission" date="2014-09" db="EMBL/GenBank/DDBJ databases">
        <authorList>
            <person name="Grob C."/>
            <person name="Taubert M."/>
            <person name="Howat A.M."/>
            <person name="Burns O.J."/>
            <person name="Dixon J.L."/>
            <person name="Chen Y."/>
            <person name="Murrell J.C."/>
        </authorList>
    </citation>
    <scope>NUCLEOTIDE SEQUENCE [LARGE SCALE GENOMIC DNA]</scope>
    <source>
        <strain evidence="6">L4</strain>
    </source>
</reference>
<dbReference type="InterPro" id="IPR028998">
    <property type="entry name" value="RimP_C"/>
</dbReference>
<keyword evidence="1 3" id="KW-0963">Cytoplasm</keyword>
<organism evidence="6 7">
    <name type="scientific">Methylophaga thiooxydans</name>
    <dbReference type="NCBI Taxonomy" id="392484"/>
    <lineage>
        <taxon>Bacteria</taxon>
        <taxon>Pseudomonadati</taxon>
        <taxon>Pseudomonadota</taxon>
        <taxon>Gammaproteobacteria</taxon>
        <taxon>Thiotrichales</taxon>
        <taxon>Piscirickettsiaceae</taxon>
        <taxon>Methylophaga</taxon>
    </lineage>
</organism>
<evidence type="ECO:0000256" key="1">
    <source>
        <dbReference type="ARBA" id="ARBA00022490"/>
    </source>
</evidence>
<proteinExistence type="inferred from homology"/>
<dbReference type="RefSeq" id="WP_008290640.1">
    <property type="nucleotide sequence ID" value="NZ_JADFAB010000031.1"/>
</dbReference>
<dbReference type="NCBIfam" id="NF000927">
    <property type="entry name" value="PRK00092.1-1"/>
    <property type="match status" value="1"/>
</dbReference>
<dbReference type="Pfam" id="PF17384">
    <property type="entry name" value="DUF150_C"/>
    <property type="match status" value="1"/>
</dbReference>
<dbReference type="InterPro" id="IPR028989">
    <property type="entry name" value="RimP_N"/>
</dbReference>
<evidence type="ECO:0000256" key="2">
    <source>
        <dbReference type="ARBA" id="ARBA00022517"/>
    </source>
</evidence>
<evidence type="ECO:0000259" key="5">
    <source>
        <dbReference type="Pfam" id="PF17384"/>
    </source>
</evidence>
<dbReference type="STRING" id="392484.LP43_1638"/>
<dbReference type="InterPro" id="IPR035956">
    <property type="entry name" value="RimP_N_sf"/>
</dbReference>